<dbReference type="Pfam" id="PF00001">
    <property type="entry name" value="7tm_1"/>
    <property type="match status" value="1"/>
</dbReference>
<dbReference type="InterPro" id="IPR001350">
    <property type="entry name" value="G10D_rcpt"/>
</dbReference>
<evidence type="ECO:0000256" key="1">
    <source>
        <dbReference type="ARBA" id="ARBA00004651"/>
    </source>
</evidence>
<feature type="transmembrane region" description="Helical" evidence="11">
    <location>
        <begin position="281"/>
        <end position="303"/>
    </location>
</feature>
<dbReference type="SUPFAM" id="SSF81321">
    <property type="entry name" value="Family A G protein-coupled receptor-like"/>
    <property type="match status" value="1"/>
</dbReference>
<dbReference type="FunCoup" id="W5NNS6">
    <property type="interactions" value="1143"/>
</dbReference>
<protein>
    <submittedName>
        <fullName evidence="13">G protein-coupled receptor 182</fullName>
    </submittedName>
</protein>
<evidence type="ECO:0000256" key="3">
    <source>
        <dbReference type="ARBA" id="ARBA00022692"/>
    </source>
</evidence>
<dbReference type="GO" id="GO:0005886">
    <property type="term" value="C:plasma membrane"/>
    <property type="evidence" value="ECO:0007669"/>
    <property type="project" value="UniProtKB-SubCell"/>
</dbReference>
<dbReference type="PRINTS" id="PR00237">
    <property type="entry name" value="GPCRRHODOPSN"/>
</dbReference>
<evidence type="ECO:0000256" key="7">
    <source>
        <dbReference type="ARBA" id="ARBA00023170"/>
    </source>
</evidence>
<dbReference type="InterPro" id="IPR000276">
    <property type="entry name" value="GPCR_Rhodpsn"/>
</dbReference>
<dbReference type="PROSITE" id="PS50262">
    <property type="entry name" value="G_PROTEIN_RECEP_F1_2"/>
    <property type="match status" value="1"/>
</dbReference>
<dbReference type="InterPro" id="IPR017452">
    <property type="entry name" value="GPCR_Rhodpsn_7TM"/>
</dbReference>
<evidence type="ECO:0000256" key="4">
    <source>
        <dbReference type="ARBA" id="ARBA00022989"/>
    </source>
</evidence>
<keyword evidence="6 11" id="KW-0472">Membrane</keyword>
<proteinExistence type="inferred from homology"/>
<feature type="compositionally biased region" description="Polar residues" evidence="10">
    <location>
        <begin position="351"/>
        <end position="361"/>
    </location>
</feature>
<organism evidence="13 14">
    <name type="scientific">Lepisosteus oculatus</name>
    <name type="common">Spotted gar</name>
    <dbReference type="NCBI Taxonomy" id="7918"/>
    <lineage>
        <taxon>Eukaryota</taxon>
        <taxon>Metazoa</taxon>
        <taxon>Chordata</taxon>
        <taxon>Craniata</taxon>
        <taxon>Vertebrata</taxon>
        <taxon>Euteleostomi</taxon>
        <taxon>Actinopterygii</taxon>
        <taxon>Neopterygii</taxon>
        <taxon>Holostei</taxon>
        <taxon>Semionotiformes</taxon>
        <taxon>Lepisosteidae</taxon>
        <taxon>Lepisosteus</taxon>
    </lineage>
</organism>
<evidence type="ECO:0000313" key="13">
    <source>
        <dbReference type="Ensembl" id="ENSLOCP00000022285.1"/>
    </source>
</evidence>
<dbReference type="PROSITE" id="PS00237">
    <property type="entry name" value="G_PROTEIN_RECEP_F1_1"/>
    <property type="match status" value="1"/>
</dbReference>
<keyword evidence="14" id="KW-1185">Reference proteome</keyword>
<keyword evidence="2" id="KW-1003">Cell membrane</keyword>
<keyword evidence="3 9" id="KW-0812">Transmembrane</keyword>
<keyword evidence="5 9" id="KW-0297">G-protein coupled receptor</keyword>
<feature type="domain" description="G-protein coupled receptors family 1 profile" evidence="12">
    <location>
        <begin position="54"/>
        <end position="304"/>
    </location>
</feature>
<dbReference type="GeneTree" id="ENSGT00940000154307"/>
<evidence type="ECO:0000313" key="14">
    <source>
        <dbReference type="Proteomes" id="UP000018468"/>
    </source>
</evidence>
<comment type="similarity">
    <text evidence="9">Belongs to the G-protein coupled receptor 1 family.</text>
</comment>
<evidence type="ECO:0000256" key="9">
    <source>
        <dbReference type="RuleBase" id="RU000688"/>
    </source>
</evidence>
<feature type="transmembrane region" description="Helical" evidence="11">
    <location>
        <begin position="38"/>
        <end position="60"/>
    </location>
</feature>
<feature type="transmembrane region" description="Helical" evidence="11">
    <location>
        <begin position="114"/>
        <end position="133"/>
    </location>
</feature>
<dbReference type="OMA" id="WFVFDCT"/>
<dbReference type="PANTHER" id="PTHR24226">
    <property type="entry name" value="G-PROTEIN COUPLED RECEPTOR 182 AND ESTROGEN RECEPTOR 1"/>
    <property type="match status" value="1"/>
</dbReference>
<dbReference type="STRING" id="7918.ENSLOCP00000022285"/>
<dbReference type="EMBL" id="AHAT01018605">
    <property type="status" value="NOT_ANNOTATED_CDS"/>
    <property type="molecule type" value="Genomic_DNA"/>
</dbReference>
<dbReference type="Gene3D" id="1.20.1070.10">
    <property type="entry name" value="Rhodopsin 7-helix transmembrane proteins"/>
    <property type="match status" value="1"/>
</dbReference>
<dbReference type="AlphaFoldDB" id="W5NNS6"/>
<dbReference type="InParanoid" id="W5NNS6"/>
<feature type="transmembrane region" description="Helical" evidence="11">
    <location>
        <begin position="245"/>
        <end position="266"/>
    </location>
</feature>
<keyword evidence="8 9" id="KW-0807">Transducer</keyword>
<evidence type="ECO:0000256" key="2">
    <source>
        <dbReference type="ARBA" id="ARBA00022475"/>
    </source>
</evidence>
<dbReference type="PRINTS" id="PR00643">
    <property type="entry name" value="G10DORPHANR"/>
</dbReference>
<comment type="subcellular location">
    <subcellularLocation>
        <location evidence="1">Cell membrane</location>
        <topology evidence="1">Multi-pass membrane protein</topology>
    </subcellularLocation>
</comment>
<keyword evidence="7 9" id="KW-0675">Receptor</keyword>
<evidence type="ECO:0000259" key="12">
    <source>
        <dbReference type="PROSITE" id="PS50262"/>
    </source>
</evidence>
<evidence type="ECO:0000256" key="5">
    <source>
        <dbReference type="ARBA" id="ARBA00023040"/>
    </source>
</evidence>
<keyword evidence="4 11" id="KW-1133">Transmembrane helix</keyword>
<dbReference type="Bgee" id="ENSLOCG00000018184">
    <property type="expression patterns" value="Expressed in liver and 12 other cell types or tissues"/>
</dbReference>
<evidence type="ECO:0000256" key="6">
    <source>
        <dbReference type="ARBA" id="ARBA00023136"/>
    </source>
</evidence>
<feature type="transmembrane region" description="Helical" evidence="11">
    <location>
        <begin position="154"/>
        <end position="171"/>
    </location>
</feature>
<dbReference type="InterPro" id="IPR047143">
    <property type="entry name" value="GPER1-like"/>
</dbReference>
<feature type="transmembrane region" description="Helical" evidence="11">
    <location>
        <begin position="72"/>
        <end position="94"/>
    </location>
</feature>
<evidence type="ECO:0000256" key="11">
    <source>
        <dbReference type="SAM" id="Phobius"/>
    </source>
</evidence>
<dbReference type="HOGENOM" id="CLU_009579_8_3_1"/>
<reference evidence="13" key="3">
    <citation type="submission" date="2025-09" db="UniProtKB">
        <authorList>
            <consortium name="Ensembl"/>
        </authorList>
    </citation>
    <scope>IDENTIFICATION</scope>
</reference>
<dbReference type="GO" id="GO:1902037">
    <property type="term" value="P:negative regulation of hematopoietic stem cell differentiation"/>
    <property type="evidence" value="ECO:0007669"/>
    <property type="project" value="Ensembl"/>
</dbReference>
<reference evidence="13" key="2">
    <citation type="submission" date="2025-08" db="UniProtKB">
        <authorList>
            <consortium name="Ensembl"/>
        </authorList>
    </citation>
    <scope>IDENTIFICATION</scope>
</reference>
<dbReference type="PANTHER" id="PTHR24226:SF0">
    <property type="entry name" value="G-PROTEIN COUPLED RECEPTOR 182"/>
    <property type="match status" value="1"/>
</dbReference>
<dbReference type="Proteomes" id="UP000018468">
    <property type="component" value="Linkage group LG4"/>
</dbReference>
<feature type="region of interest" description="Disordered" evidence="10">
    <location>
        <begin position="329"/>
        <end position="361"/>
    </location>
</feature>
<name>W5NNS6_LEPOC</name>
<dbReference type="eggNOG" id="ENOG502QSNU">
    <property type="taxonomic scope" value="Eukaryota"/>
</dbReference>
<evidence type="ECO:0000256" key="8">
    <source>
        <dbReference type="ARBA" id="ARBA00023224"/>
    </source>
</evidence>
<dbReference type="Ensembl" id="ENSLOCT00000022326.1">
    <property type="protein sequence ID" value="ENSLOCP00000022285.1"/>
    <property type="gene ID" value="ENSLOCG00000018184.1"/>
</dbReference>
<sequence>ASMDSFPNSSDHLHEHNGSLPWFFYECTLELNEDARRMVLFLLYLLLFMVGLAENALVVWVNWRRRHSRSGVTFCVLNVGVADLCVMLVLPFYMLEVILNRVWLWGRTLCKVTHLVFVVNMYGSTFFLAYMTVERYLSLARPAQSWGPPERRRRALICGSLWALALFLTLIENVHVDLLEWDEPGCYMLPSHSFAEWYTAVTLICLVFEFLIPGAIIVTFNILIARAVKAVPGVEGRRDCWIVHVYSLVFVLCWLPYHLVMFLLMLDDLSPTSFSCNLVELLYFSYCIVECISLFHCVANPILYNFLSKSFRTDLINTVVRYIPREAAQAEPHDANGKPAGARRKDREASDSTTSHSVVIS</sequence>
<reference evidence="14" key="1">
    <citation type="submission" date="2011-12" db="EMBL/GenBank/DDBJ databases">
        <title>The Draft Genome of Lepisosteus oculatus.</title>
        <authorList>
            <consortium name="The Broad Institute Genome Assembly &amp; Analysis Group"/>
            <consortium name="Computational R&amp;D Group"/>
            <consortium name="and Sequencing Platform"/>
            <person name="Di Palma F."/>
            <person name="Alfoldi J."/>
            <person name="Johnson J."/>
            <person name="Berlin A."/>
            <person name="Gnerre S."/>
            <person name="Jaffe D."/>
            <person name="MacCallum I."/>
            <person name="Young S."/>
            <person name="Walker B.J."/>
            <person name="Lander E.S."/>
            <person name="Lindblad-Toh K."/>
        </authorList>
    </citation>
    <scope>NUCLEOTIDE SEQUENCE [LARGE SCALE GENOMIC DNA]</scope>
</reference>
<feature type="transmembrane region" description="Helical" evidence="11">
    <location>
        <begin position="197"/>
        <end position="224"/>
    </location>
</feature>
<accession>W5NNS6</accession>
<dbReference type="GO" id="GO:0004930">
    <property type="term" value="F:G protein-coupled receptor activity"/>
    <property type="evidence" value="ECO:0007669"/>
    <property type="project" value="UniProtKB-KW"/>
</dbReference>
<evidence type="ECO:0000256" key="10">
    <source>
        <dbReference type="SAM" id="MobiDB-lite"/>
    </source>
</evidence>